<evidence type="ECO:0000313" key="3">
    <source>
        <dbReference type="Proteomes" id="UP000298138"/>
    </source>
</evidence>
<feature type="compositionally biased region" description="Pro residues" evidence="1">
    <location>
        <begin position="293"/>
        <end position="302"/>
    </location>
</feature>
<keyword evidence="3" id="KW-1185">Reference proteome</keyword>
<reference evidence="2 3" key="1">
    <citation type="submission" date="2019-04" db="EMBL/GenBank/DDBJ databases">
        <title>Comparative genomics and transcriptomics to analyze fruiting body development in filamentous ascomycetes.</title>
        <authorList>
            <consortium name="DOE Joint Genome Institute"/>
            <person name="Lutkenhaus R."/>
            <person name="Traeger S."/>
            <person name="Breuer J."/>
            <person name="Kuo A."/>
            <person name="Lipzen A."/>
            <person name="Pangilinan J."/>
            <person name="Dilworth D."/>
            <person name="Sandor L."/>
            <person name="Poggeler S."/>
            <person name="Barry K."/>
            <person name="Grigoriev I.V."/>
            <person name="Nowrousian M."/>
        </authorList>
    </citation>
    <scope>NUCLEOTIDE SEQUENCE [LARGE SCALE GENOMIC DNA]</scope>
    <source>
        <strain evidence="2 3">CBS 389.68</strain>
    </source>
</reference>
<sequence>MPPNVFEVSSSIIFPRSTGLSDGSVVVNILPPRPSSPHARSRSPLPPAPSTLKSGPDHPIYRLPQSLSSGGLKIHLNRYVPSKKIDVNRRATYSSIDEEHIIYEVAKATVGDSAVDYVFTNFTLDGAEGGYGRGTIKYTPGWISGGTWTVSYRTKRPGVIQEQRVDLKFDDGGKEDKVWKMVFPMEGVVARELPQPQGMWGENGRALEIVEGGCGLEGWEEGVCRRELCFVVVLSFLRRAEQLVFFHGAGISVAAAQLSSIFLSSSVFCSLFVLSPPNPPPPPSPPTTTMHPQPSPPTPPNPFKAKRPWPPDFARLTDRDQFRLELRYRRRAQLKYARPNWGRAVVVAQWGACGGMFEILVFRFSKFLGGLGVGAYWGERRDMREDGGGGGYSGWNGGIKADTATAVIAYMALFAEYEQENHVFQPVLMHVAGGSSESGFLGWGMGFGGLHRHRRRQRLGRRLARGRGGSVGR</sequence>
<name>A0A4S2MXS7_9PEZI</name>
<dbReference type="STRING" id="341454.A0A4S2MXS7"/>
<dbReference type="EMBL" id="ML220119">
    <property type="protein sequence ID" value="TGZ81461.1"/>
    <property type="molecule type" value="Genomic_DNA"/>
</dbReference>
<dbReference type="InParanoid" id="A0A4S2MXS7"/>
<evidence type="ECO:0000256" key="1">
    <source>
        <dbReference type="SAM" id="MobiDB-lite"/>
    </source>
</evidence>
<feature type="region of interest" description="Disordered" evidence="1">
    <location>
        <begin position="279"/>
        <end position="313"/>
    </location>
</feature>
<protein>
    <submittedName>
        <fullName evidence="2">Uncharacterized protein</fullName>
    </submittedName>
</protein>
<accession>A0A4S2MXS7</accession>
<feature type="region of interest" description="Disordered" evidence="1">
    <location>
        <begin position="31"/>
        <end position="58"/>
    </location>
</feature>
<dbReference type="OrthoDB" id="5274594at2759"/>
<proteinExistence type="predicted"/>
<dbReference type="AlphaFoldDB" id="A0A4S2MXS7"/>
<organism evidence="2 3">
    <name type="scientific">Ascodesmis nigricans</name>
    <dbReference type="NCBI Taxonomy" id="341454"/>
    <lineage>
        <taxon>Eukaryota</taxon>
        <taxon>Fungi</taxon>
        <taxon>Dikarya</taxon>
        <taxon>Ascomycota</taxon>
        <taxon>Pezizomycotina</taxon>
        <taxon>Pezizomycetes</taxon>
        <taxon>Pezizales</taxon>
        <taxon>Ascodesmidaceae</taxon>
        <taxon>Ascodesmis</taxon>
    </lineage>
</organism>
<dbReference type="Proteomes" id="UP000298138">
    <property type="component" value="Unassembled WGS sequence"/>
</dbReference>
<gene>
    <name evidence="2" type="ORF">EX30DRAFT_363827</name>
</gene>
<evidence type="ECO:0000313" key="2">
    <source>
        <dbReference type="EMBL" id="TGZ81461.1"/>
    </source>
</evidence>